<dbReference type="UCSC" id="Y73B3A.20">
    <property type="organism name" value="c. elegans"/>
</dbReference>
<dbReference type="AGR" id="WB:WBGene00022221"/>
<sequence length="72" mass="8445">MAIRRQKGDFTTRRKRTSVGERNGEASLGGKIPNFHGEKKPDDRFHHNFSLEEIELQCRSTTHFCEIWRETA</sequence>
<reference evidence="2 3" key="1">
    <citation type="journal article" date="1998" name="Science">
        <title>Genome sequence of the nematode C. elegans: a platform for investigating biology.</title>
        <authorList>
            <consortium name="The C. elegans sequencing consortium"/>
            <person name="Sulson J.E."/>
            <person name="Waterston R."/>
        </authorList>
    </citation>
    <scope>NUCLEOTIDE SEQUENCE [LARGE SCALE GENOMIC DNA]</scope>
    <source>
        <strain evidence="2 3">Bristol N2</strain>
    </source>
</reference>
<dbReference type="CTD" id="3564958"/>
<keyword evidence="3" id="KW-1185">Reference proteome</keyword>
<name>Q95XE3_CAEEL</name>
<feature type="compositionally biased region" description="Basic and acidic residues" evidence="1">
    <location>
        <begin position="1"/>
        <end position="24"/>
    </location>
</feature>
<dbReference type="RefSeq" id="NP_508080.2">
    <property type="nucleotide sequence ID" value="NM_075679.4"/>
</dbReference>
<dbReference type="Proteomes" id="UP000001940">
    <property type="component" value="Chromosome X"/>
</dbReference>
<evidence type="ECO:0000313" key="2">
    <source>
        <dbReference type="EMBL" id="CCD74441.1"/>
    </source>
</evidence>
<dbReference type="KEGG" id="cel:CELE_Y73B3A.20"/>
<dbReference type="AlphaFoldDB" id="Q95XE3"/>
<gene>
    <name evidence="2" type="ORF">CELE_Y73B3A.20</name>
    <name evidence="2 4" type="ORF">Y73B3A.20</name>
</gene>
<dbReference type="GeneID" id="3564958"/>
<dbReference type="WormBase" id="Y73B3A.20">
    <property type="protein sequence ID" value="CE33247"/>
    <property type="gene ID" value="WBGene00022221"/>
</dbReference>
<accession>Q95XE3</accession>
<dbReference type="EMBL" id="BX284606">
    <property type="protein sequence ID" value="CCD74441.1"/>
    <property type="molecule type" value="Genomic_DNA"/>
</dbReference>
<protein>
    <submittedName>
        <fullName evidence="2">Uncharacterized protein</fullName>
    </submittedName>
</protein>
<dbReference type="Bgee" id="WBGene00022221">
    <property type="expression patterns" value="Expressed in adult organism and 3 other cell types or tissues"/>
</dbReference>
<organism evidence="2 3">
    <name type="scientific">Caenorhabditis elegans</name>
    <dbReference type="NCBI Taxonomy" id="6239"/>
    <lineage>
        <taxon>Eukaryota</taxon>
        <taxon>Metazoa</taxon>
        <taxon>Ecdysozoa</taxon>
        <taxon>Nematoda</taxon>
        <taxon>Chromadorea</taxon>
        <taxon>Rhabditida</taxon>
        <taxon>Rhabditina</taxon>
        <taxon>Rhabditomorpha</taxon>
        <taxon>Rhabditoidea</taxon>
        <taxon>Rhabditidae</taxon>
        <taxon>Peloderinae</taxon>
        <taxon>Caenorhabditis</taxon>
    </lineage>
</organism>
<evidence type="ECO:0000313" key="3">
    <source>
        <dbReference type="Proteomes" id="UP000001940"/>
    </source>
</evidence>
<feature type="region of interest" description="Disordered" evidence="1">
    <location>
        <begin position="1"/>
        <end position="38"/>
    </location>
</feature>
<dbReference type="PaxDb" id="6239-Y73B3A.20"/>
<dbReference type="HOGENOM" id="CLU_2724520_0_0_1"/>
<dbReference type="InParanoid" id="Q95XE3"/>
<evidence type="ECO:0000256" key="1">
    <source>
        <dbReference type="SAM" id="MobiDB-lite"/>
    </source>
</evidence>
<proteinExistence type="predicted"/>
<evidence type="ECO:0000313" key="4">
    <source>
        <dbReference type="WormBase" id="Y73B3A.20"/>
    </source>
</evidence>